<feature type="region of interest" description="Disordered" evidence="1">
    <location>
        <begin position="1"/>
        <end position="36"/>
    </location>
</feature>
<reference evidence="2" key="2">
    <citation type="submission" date="2020-09" db="EMBL/GenBank/DDBJ databases">
        <authorList>
            <person name="Sun Q."/>
            <person name="Zhou Y."/>
        </authorList>
    </citation>
    <scope>NUCLEOTIDE SEQUENCE</scope>
    <source>
        <strain evidence="2">CGMCC 1.12997</strain>
    </source>
</reference>
<accession>A0A917HQ23</accession>
<comment type="caution">
    <text evidence="2">The sequence shown here is derived from an EMBL/GenBank/DDBJ whole genome shotgun (WGS) entry which is preliminary data.</text>
</comment>
<evidence type="ECO:0000313" key="3">
    <source>
        <dbReference type="Proteomes" id="UP000647241"/>
    </source>
</evidence>
<reference evidence="2" key="1">
    <citation type="journal article" date="2014" name="Int. J. Syst. Evol. Microbiol.">
        <title>Complete genome sequence of Corynebacterium casei LMG S-19264T (=DSM 44701T), isolated from a smear-ripened cheese.</title>
        <authorList>
            <consortium name="US DOE Joint Genome Institute (JGI-PGF)"/>
            <person name="Walter F."/>
            <person name="Albersmeier A."/>
            <person name="Kalinowski J."/>
            <person name="Ruckert C."/>
        </authorList>
    </citation>
    <scope>NUCLEOTIDE SEQUENCE</scope>
    <source>
        <strain evidence="2">CGMCC 1.12997</strain>
    </source>
</reference>
<dbReference type="RefSeq" id="WP_188555381.1">
    <property type="nucleotide sequence ID" value="NZ_BMGT01000004.1"/>
</dbReference>
<dbReference type="EMBL" id="BMGT01000004">
    <property type="protein sequence ID" value="GGG86752.1"/>
    <property type="molecule type" value="Genomic_DNA"/>
</dbReference>
<dbReference type="AlphaFoldDB" id="A0A917HQ23"/>
<evidence type="ECO:0000256" key="1">
    <source>
        <dbReference type="SAM" id="MobiDB-lite"/>
    </source>
</evidence>
<dbReference type="Proteomes" id="UP000647241">
    <property type="component" value="Unassembled WGS sequence"/>
</dbReference>
<organism evidence="2 3">
    <name type="scientific">Edaphobacter dinghuensis</name>
    <dbReference type="NCBI Taxonomy" id="1560005"/>
    <lineage>
        <taxon>Bacteria</taxon>
        <taxon>Pseudomonadati</taxon>
        <taxon>Acidobacteriota</taxon>
        <taxon>Terriglobia</taxon>
        <taxon>Terriglobales</taxon>
        <taxon>Acidobacteriaceae</taxon>
        <taxon>Edaphobacter</taxon>
    </lineage>
</organism>
<gene>
    <name evidence="2" type="ORF">GCM10011585_33380</name>
</gene>
<keyword evidence="3" id="KW-1185">Reference proteome</keyword>
<proteinExistence type="predicted"/>
<feature type="compositionally biased region" description="Polar residues" evidence="1">
    <location>
        <begin position="23"/>
        <end position="36"/>
    </location>
</feature>
<name>A0A917HQ23_9BACT</name>
<sequence length="120" mass="13172">MPETKPTLHLHNARVSPLPEITTDASVTPSPSQESSTKIRVRLECDIDLVLLRKQKHALFGISEGSAATYEQVEVAEDMLDMLDFILDSILEQGLATEDEIFPRLPQLFAAEPATLDAAA</sequence>
<protein>
    <submittedName>
        <fullName evidence="2">Uncharacterized protein</fullName>
    </submittedName>
</protein>
<evidence type="ECO:0000313" key="2">
    <source>
        <dbReference type="EMBL" id="GGG86752.1"/>
    </source>
</evidence>